<dbReference type="PANTHER" id="PTHR30625">
    <property type="entry name" value="PROTEIN TOLQ"/>
    <property type="match status" value="1"/>
</dbReference>
<evidence type="ECO:0000256" key="1">
    <source>
        <dbReference type="ARBA" id="ARBA00004651"/>
    </source>
</evidence>
<keyword evidence="5 8" id="KW-0472">Membrane</keyword>
<evidence type="ECO:0000256" key="2">
    <source>
        <dbReference type="ARBA" id="ARBA00022475"/>
    </source>
</evidence>
<feature type="region of interest" description="Disordered" evidence="7">
    <location>
        <begin position="62"/>
        <end position="107"/>
    </location>
</feature>
<keyword evidence="4 8" id="KW-1133">Transmembrane helix</keyword>
<feature type="compositionally biased region" description="Basic and acidic residues" evidence="7">
    <location>
        <begin position="75"/>
        <end position="85"/>
    </location>
</feature>
<dbReference type="InterPro" id="IPR050790">
    <property type="entry name" value="ExbB/TolQ_transport"/>
</dbReference>
<protein>
    <submittedName>
        <fullName evidence="10">MotA/TolQ/ExbB proton channel family protein</fullName>
    </submittedName>
</protein>
<evidence type="ECO:0000256" key="3">
    <source>
        <dbReference type="ARBA" id="ARBA00022692"/>
    </source>
</evidence>
<keyword evidence="11" id="KW-1185">Reference proteome</keyword>
<name>A0A286RF77_9BACT</name>
<dbReference type="KEGG" id="ttf:THTE_2012"/>
<dbReference type="Pfam" id="PF01618">
    <property type="entry name" value="MotA_ExbB"/>
    <property type="match status" value="1"/>
</dbReference>
<evidence type="ECO:0000256" key="4">
    <source>
        <dbReference type="ARBA" id="ARBA00022989"/>
    </source>
</evidence>
<keyword evidence="2" id="KW-1003">Cell membrane</keyword>
<evidence type="ECO:0000256" key="6">
    <source>
        <dbReference type="RuleBase" id="RU004057"/>
    </source>
</evidence>
<keyword evidence="3 8" id="KW-0812">Transmembrane</keyword>
<dbReference type="InterPro" id="IPR002898">
    <property type="entry name" value="MotA_ExbB_proton_chnl"/>
</dbReference>
<dbReference type="AlphaFoldDB" id="A0A286RF77"/>
<keyword evidence="6" id="KW-0813">Transport</keyword>
<proteinExistence type="inferred from homology"/>
<feature type="domain" description="MotA/TolQ/ExbB proton channel" evidence="9">
    <location>
        <begin position="191"/>
        <end position="304"/>
    </location>
</feature>
<dbReference type="Proteomes" id="UP000215086">
    <property type="component" value="Chromosome"/>
</dbReference>
<feature type="transmembrane region" description="Helical" evidence="8">
    <location>
        <begin position="227"/>
        <end position="250"/>
    </location>
</feature>
<evidence type="ECO:0000313" key="10">
    <source>
        <dbReference type="EMBL" id="ASV74614.1"/>
    </source>
</evidence>
<feature type="compositionally biased region" description="Polar residues" evidence="7">
    <location>
        <begin position="86"/>
        <end position="95"/>
    </location>
</feature>
<feature type="transmembrane region" description="Helical" evidence="8">
    <location>
        <begin position="122"/>
        <end position="145"/>
    </location>
</feature>
<evidence type="ECO:0000313" key="11">
    <source>
        <dbReference type="Proteomes" id="UP000215086"/>
    </source>
</evidence>
<comment type="subcellular location">
    <subcellularLocation>
        <location evidence="1">Cell membrane</location>
        <topology evidence="1">Multi-pass membrane protein</topology>
    </subcellularLocation>
    <subcellularLocation>
        <location evidence="6">Membrane</location>
        <topology evidence="6">Multi-pass membrane protein</topology>
    </subcellularLocation>
</comment>
<gene>
    <name evidence="10" type="ORF">THTE_2012</name>
</gene>
<dbReference type="EMBL" id="CP018477">
    <property type="protein sequence ID" value="ASV74614.1"/>
    <property type="molecule type" value="Genomic_DNA"/>
</dbReference>
<evidence type="ECO:0000256" key="5">
    <source>
        <dbReference type="ARBA" id="ARBA00023136"/>
    </source>
</evidence>
<feature type="transmembrane region" description="Helical" evidence="8">
    <location>
        <begin position="20"/>
        <end position="39"/>
    </location>
</feature>
<reference evidence="10 11" key="1">
    <citation type="journal article" name="Front. Microbiol.">
        <title>Sugar Metabolism of the First Thermophilic Planctomycete Thermogutta terrifontis: Comparative Genomic and Transcriptomic Approaches.</title>
        <authorList>
            <person name="Elcheninov A.G."/>
            <person name="Menzel P."/>
            <person name="Gudbergsdottir S.R."/>
            <person name="Slesarev A.I."/>
            <person name="Kadnikov V.V."/>
            <person name="Krogh A."/>
            <person name="Bonch-Osmolovskaya E.A."/>
            <person name="Peng X."/>
            <person name="Kublanov I.V."/>
        </authorList>
    </citation>
    <scope>NUCLEOTIDE SEQUENCE [LARGE SCALE GENOMIC DNA]</scope>
    <source>
        <strain evidence="10 11">R1</strain>
    </source>
</reference>
<evidence type="ECO:0000256" key="8">
    <source>
        <dbReference type="SAM" id="Phobius"/>
    </source>
</evidence>
<accession>A0A286RF77</accession>
<dbReference type="PANTHER" id="PTHR30625:SF17">
    <property type="entry name" value="TOLQ-RELATED"/>
    <property type="match status" value="1"/>
</dbReference>
<dbReference type="GO" id="GO:0005886">
    <property type="term" value="C:plasma membrane"/>
    <property type="evidence" value="ECO:0007669"/>
    <property type="project" value="UniProtKB-SubCell"/>
</dbReference>
<comment type="similarity">
    <text evidence="6">Belongs to the exbB/tolQ family.</text>
</comment>
<dbReference type="RefSeq" id="WP_237260231.1">
    <property type="nucleotide sequence ID" value="NZ_CP018477.1"/>
</dbReference>
<dbReference type="GO" id="GO:0017038">
    <property type="term" value="P:protein import"/>
    <property type="evidence" value="ECO:0007669"/>
    <property type="project" value="TreeGrafter"/>
</dbReference>
<evidence type="ECO:0000256" key="7">
    <source>
        <dbReference type="SAM" id="MobiDB-lite"/>
    </source>
</evidence>
<evidence type="ECO:0000259" key="9">
    <source>
        <dbReference type="Pfam" id="PF01618"/>
    </source>
</evidence>
<sequence length="340" mass="35973">MQQTLLRLGTQIENRLPTGLLGLFGALIFCAVVLDSSSIRAAPQQQRSGFLVGFEAAPFLPLPEPGPPSAQVKEGLGESREKTVQKDQTTAQPQQPEVAESKAVKKDAGLPSQQSSFGVWEIIKAGGTVGFIIIGLSLVAGALVVEQLITLRKSVLMPPEVVSQLGQAMAARDSKGLMATCEAHPCVFTDVLKAGLAEWEGGWHQVEKALEDALTEYTAKLLRKVEYLSVIGNLAPMLGLLGTVVGMILAFKTVAETQGAARAADLAQAIYLALVTTVEGLIVAIPSLAAYAYFRNRVDELMAEVAVTLQQLLAPLRRRRVAAKPPVSSSGAPPSGSVRG</sequence>
<keyword evidence="6" id="KW-0653">Protein transport</keyword>
<feature type="transmembrane region" description="Helical" evidence="8">
    <location>
        <begin position="270"/>
        <end position="294"/>
    </location>
</feature>
<organism evidence="10 11">
    <name type="scientific">Thermogutta terrifontis</name>
    <dbReference type="NCBI Taxonomy" id="1331910"/>
    <lineage>
        <taxon>Bacteria</taxon>
        <taxon>Pseudomonadati</taxon>
        <taxon>Planctomycetota</taxon>
        <taxon>Planctomycetia</taxon>
        <taxon>Pirellulales</taxon>
        <taxon>Thermoguttaceae</taxon>
        <taxon>Thermogutta</taxon>
    </lineage>
</organism>